<dbReference type="AlphaFoldDB" id="A0A419SP02"/>
<evidence type="ECO:0000313" key="4">
    <source>
        <dbReference type="EMBL" id="RKD26018.1"/>
    </source>
</evidence>
<dbReference type="PROSITE" id="PS50113">
    <property type="entry name" value="PAC"/>
    <property type="match status" value="2"/>
</dbReference>
<dbReference type="SUPFAM" id="SSF55785">
    <property type="entry name" value="PYP-like sensor domain (PAS domain)"/>
    <property type="match status" value="3"/>
</dbReference>
<dbReference type="SMART" id="SM00267">
    <property type="entry name" value="GGDEF"/>
    <property type="match status" value="1"/>
</dbReference>
<dbReference type="InterPro" id="IPR029787">
    <property type="entry name" value="Nucleotide_cyclase"/>
</dbReference>
<dbReference type="Pfam" id="PF00990">
    <property type="entry name" value="GGDEF"/>
    <property type="match status" value="1"/>
</dbReference>
<protein>
    <recommendedName>
        <fullName evidence="6">Diguanylate cyclase</fullName>
    </recommendedName>
</protein>
<gene>
    <name evidence="4" type="ORF">BEP19_03585</name>
</gene>
<evidence type="ECO:0000259" key="2">
    <source>
        <dbReference type="PROSITE" id="PS50113"/>
    </source>
</evidence>
<dbReference type="EMBL" id="MCHY01000006">
    <property type="protein sequence ID" value="RKD26018.1"/>
    <property type="molecule type" value="Genomic_DNA"/>
</dbReference>
<dbReference type="RefSeq" id="WP_120188698.1">
    <property type="nucleotide sequence ID" value="NZ_MCHY01000006.1"/>
</dbReference>
<dbReference type="InterPro" id="IPR001610">
    <property type="entry name" value="PAC"/>
</dbReference>
<feature type="domain" description="PAC" evidence="2">
    <location>
        <begin position="226"/>
        <end position="275"/>
    </location>
</feature>
<dbReference type="OrthoDB" id="9759607at2"/>
<feature type="domain" description="PAC" evidence="2">
    <location>
        <begin position="348"/>
        <end position="399"/>
    </location>
</feature>
<dbReference type="InterPro" id="IPR000160">
    <property type="entry name" value="GGDEF_dom"/>
</dbReference>
<keyword evidence="5" id="KW-1185">Reference proteome</keyword>
<dbReference type="CDD" id="cd00130">
    <property type="entry name" value="PAS"/>
    <property type="match status" value="3"/>
</dbReference>
<dbReference type="NCBIfam" id="TIGR00254">
    <property type="entry name" value="GGDEF"/>
    <property type="match status" value="1"/>
</dbReference>
<dbReference type="InterPro" id="IPR013655">
    <property type="entry name" value="PAS_fold_3"/>
</dbReference>
<name>A0A419SP02_9BACL</name>
<dbReference type="PANTHER" id="PTHR44757:SF2">
    <property type="entry name" value="BIOFILM ARCHITECTURE MAINTENANCE PROTEIN MBAA"/>
    <property type="match status" value="1"/>
</dbReference>
<feature type="domain" description="PAS" evidence="1">
    <location>
        <begin position="152"/>
        <end position="222"/>
    </location>
</feature>
<dbReference type="PROSITE" id="PS50112">
    <property type="entry name" value="PAS"/>
    <property type="match status" value="3"/>
</dbReference>
<comment type="caution">
    <text evidence="4">The sequence shown here is derived from an EMBL/GenBank/DDBJ whole genome shotgun (WGS) entry which is preliminary data.</text>
</comment>
<dbReference type="InterPro" id="IPR043128">
    <property type="entry name" value="Rev_trsase/Diguanyl_cyclase"/>
</dbReference>
<reference evidence="4 5" key="1">
    <citation type="submission" date="2016-08" db="EMBL/GenBank/DDBJ databases">
        <title>Novel Firmicute Genomes.</title>
        <authorList>
            <person name="Poppleton D.I."/>
            <person name="Gribaldo S."/>
        </authorList>
    </citation>
    <scope>NUCLEOTIDE SEQUENCE [LARGE SCALE GENOMIC DNA]</scope>
    <source>
        <strain evidence="4 5">RAOx-1</strain>
    </source>
</reference>
<evidence type="ECO:0000313" key="5">
    <source>
        <dbReference type="Proteomes" id="UP000284219"/>
    </source>
</evidence>
<feature type="domain" description="PAS" evidence="1">
    <location>
        <begin position="276"/>
        <end position="346"/>
    </location>
</feature>
<organism evidence="4 5">
    <name type="scientific">Ammoniphilus oxalaticus</name>
    <dbReference type="NCBI Taxonomy" id="66863"/>
    <lineage>
        <taxon>Bacteria</taxon>
        <taxon>Bacillati</taxon>
        <taxon>Bacillota</taxon>
        <taxon>Bacilli</taxon>
        <taxon>Bacillales</taxon>
        <taxon>Paenibacillaceae</taxon>
        <taxon>Aneurinibacillus group</taxon>
        <taxon>Ammoniphilus</taxon>
    </lineage>
</organism>
<dbReference type="InterPro" id="IPR000014">
    <property type="entry name" value="PAS"/>
</dbReference>
<dbReference type="NCBIfam" id="TIGR00229">
    <property type="entry name" value="sensory_box"/>
    <property type="match status" value="3"/>
</dbReference>
<feature type="domain" description="GGDEF" evidence="3">
    <location>
        <begin position="438"/>
        <end position="574"/>
    </location>
</feature>
<dbReference type="Gene3D" id="3.30.70.270">
    <property type="match status" value="1"/>
</dbReference>
<proteinExistence type="predicted"/>
<evidence type="ECO:0000259" key="3">
    <source>
        <dbReference type="PROSITE" id="PS50887"/>
    </source>
</evidence>
<dbReference type="InterPro" id="IPR000700">
    <property type="entry name" value="PAS-assoc_C"/>
</dbReference>
<evidence type="ECO:0000259" key="1">
    <source>
        <dbReference type="PROSITE" id="PS50112"/>
    </source>
</evidence>
<dbReference type="InterPro" id="IPR052155">
    <property type="entry name" value="Biofilm_reg_signaling"/>
</dbReference>
<dbReference type="SMART" id="SM00086">
    <property type="entry name" value="PAC"/>
    <property type="match status" value="2"/>
</dbReference>
<dbReference type="SUPFAM" id="SSF55073">
    <property type="entry name" value="Nucleotide cyclase"/>
    <property type="match status" value="1"/>
</dbReference>
<feature type="domain" description="PAS" evidence="1">
    <location>
        <begin position="4"/>
        <end position="74"/>
    </location>
</feature>
<dbReference type="FunFam" id="3.30.70.270:FF:000001">
    <property type="entry name" value="Diguanylate cyclase domain protein"/>
    <property type="match status" value="1"/>
</dbReference>
<dbReference type="InterPro" id="IPR035965">
    <property type="entry name" value="PAS-like_dom_sf"/>
</dbReference>
<dbReference type="PANTHER" id="PTHR44757">
    <property type="entry name" value="DIGUANYLATE CYCLASE DGCP"/>
    <property type="match status" value="1"/>
</dbReference>
<dbReference type="SMART" id="SM00091">
    <property type="entry name" value="PAS"/>
    <property type="match status" value="3"/>
</dbReference>
<accession>A0A419SP02</accession>
<sequence length="574" mass="66632">MFNDTEFFINAFLQAPKGMALVSIEGSLIKANQMFCKLLGYEQAELDGMSLRELMDPSDFNYERHQLEQLLAGSNSIYEAEQGWIDKQGRSIRIQQAVSIGGSGERLFYIFQLQLAVSLQEKSLTPRDLEGVLTKQALPDEQKFLEAELGQYRTRLRQILSVANIGTSLVDLKGNIMEADEVLQQMFGYTEQQLKEKTFYEITHPDDVHLNQTLYEELIAGKRDNYHLEKRYIRSDGHVIWGDLTVCINRQESPTITAMIKDITERKQLENHLQESEERFRMIAEYVSDVISIRDHEGRYTYLSAASYPLLGYREDELLGQSAIQFIHPEDRDSFLKEYDTLMKTGQVLSTYRFCKKDGNYFWVESKLRVFHQVNNEIKIIAISRDITRHKKREQELQETQRLWQQLSTIDGVTEIYNRRHFDETIRREWSRCRRNGHPISLVLLDIDFFKDYNDTYGHLKGDVCLKLVAQTIKRTVQRQGDQVFRYGGEEFAALLPETDERGANEVAERMRLAIMQSKISHRKSPISPYVTISVGYATSSQKAKLDIQQLMLQADQALYLAKNQGRNKVSGMF</sequence>
<dbReference type="Gene3D" id="3.30.450.20">
    <property type="entry name" value="PAS domain"/>
    <property type="match status" value="3"/>
</dbReference>
<dbReference type="Pfam" id="PF08447">
    <property type="entry name" value="PAS_3"/>
    <property type="match status" value="3"/>
</dbReference>
<dbReference type="CDD" id="cd01949">
    <property type="entry name" value="GGDEF"/>
    <property type="match status" value="1"/>
</dbReference>
<dbReference type="Proteomes" id="UP000284219">
    <property type="component" value="Unassembled WGS sequence"/>
</dbReference>
<dbReference type="PROSITE" id="PS50887">
    <property type="entry name" value="GGDEF"/>
    <property type="match status" value="1"/>
</dbReference>
<evidence type="ECO:0008006" key="6">
    <source>
        <dbReference type="Google" id="ProtNLM"/>
    </source>
</evidence>